<dbReference type="EC" id="3.5.1.2" evidence="2"/>
<dbReference type="Pfam" id="PF01174">
    <property type="entry name" value="SNO"/>
    <property type="match status" value="1"/>
</dbReference>
<dbReference type="PANTHER" id="PTHR31559">
    <property type="entry name" value="PYRIDOXAL 5'-PHOSPHATE SYNTHASE SUBUNIT SNO"/>
    <property type="match status" value="1"/>
</dbReference>
<evidence type="ECO:0000256" key="2">
    <source>
        <dbReference type="ARBA" id="ARBA00012918"/>
    </source>
</evidence>
<accession>A0A0C2ZN17</accession>
<dbReference type="PROSITE" id="PS51130">
    <property type="entry name" value="PDXT_SNO_2"/>
    <property type="match status" value="1"/>
</dbReference>
<dbReference type="InParanoid" id="A0A0C2ZN17"/>
<dbReference type="AlphaFoldDB" id="A0A0C2ZN17"/>
<dbReference type="PROSITE" id="PS51273">
    <property type="entry name" value="GATASE_TYPE_1"/>
    <property type="match status" value="1"/>
</dbReference>
<evidence type="ECO:0000256" key="3">
    <source>
        <dbReference type="ARBA" id="ARBA00022801"/>
    </source>
</evidence>
<dbReference type="GO" id="GO:1903600">
    <property type="term" value="C:glutaminase complex"/>
    <property type="evidence" value="ECO:0007669"/>
    <property type="project" value="TreeGrafter"/>
</dbReference>
<dbReference type="HAMAP" id="MF_01615">
    <property type="entry name" value="PdxT"/>
    <property type="match status" value="1"/>
</dbReference>
<keyword evidence="5" id="KW-0456">Lyase</keyword>
<feature type="binding site" evidence="8">
    <location>
        <begin position="150"/>
        <end position="151"/>
    </location>
    <ligand>
        <name>L-glutamine</name>
        <dbReference type="ChEBI" id="CHEBI:58359"/>
    </ligand>
</feature>
<dbReference type="EMBL" id="KN822038">
    <property type="protein sequence ID" value="KIM62988.1"/>
    <property type="molecule type" value="Genomic_DNA"/>
</dbReference>
<dbReference type="GO" id="GO:0004359">
    <property type="term" value="F:glutaminase activity"/>
    <property type="evidence" value="ECO:0007669"/>
    <property type="project" value="UniProtKB-EC"/>
</dbReference>
<feature type="active site" description="Charge relay system" evidence="7">
    <location>
        <position position="212"/>
    </location>
</feature>
<dbReference type="PIRSF" id="PIRSF005639">
    <property type="entry name" value="Glut_amidoT_SNO"/>
    <property type="match status" value="1"/>
</dbReference>
<keyword evidence="3" id="KW-0378">Hydrolase</keyword>
<evidence type="ECO:0000313" key="9">
    <source>
        <dbReference type="EMBL" id="KIM62988.1"/>
    </source>
</evidence>
<dbReference type="PANTHER" id="PTHR31559:SF0">
    <property type="entry name" value="PYRIDOXAL 5'-PHOSPHATE SYNTHASE SUBUNIT SNO1-RELATED"/>
    <property type="match status" value="1"/>
</dbReference>
<dbReference type="GO" id="GO:0042823">
    <property type="term" value="P:pyridoxal phosphate biosynthetic process"/>
    <property type="evidence" value="ECO:0007669"/>
    <property type="project" value="InterPro"/>
</dbReference>
<dbReference type="GO" id="GO:0016829">
    <property type="term" value="F:lyase activity"/>
    <property type="evidence" value="ECO:0007669"/>
    <property type="project" value="UniProtKB-KW"/>
</dbReference>
<comment type="similarity">
    <text evidence="1">Belongs to the glutaminase PdxT/SNO family.</text>
</comment>
<dbReference type="CDD" id="cd01749">
    <property type="entry name" value="GATase1_PB"/>
    <property type="match status" value="1"/>
</dbReference>
<dbReference type="NCBIfam" id="TIGR03800">
    <property type="entry name" value="PLP_synth_Pdx2"/>
    <property type="match status" value="1"/>
</dbReference>
<dbReference type="HOGENOM" id="CLU_069674_0_0_1"/>
<evidence type="ECO:0000256" key="5">
    <source>
        <dbReference type="ARBA" id="ARBA00023239"/>
    </source>
</evidence>
<feature type="binding site" evidence="8">
    <location>
        <position position="119"/>
    </location>
    <ligand>
        <name>L-glutamine</name>
        <dbReference type="ChEBI" id="CHEBI:58359"/>
    </ligand>
</feature>
<comment type="catalytic activity">
    <reaction evidence="6">
        <text>L-glutamine + H2O = L-glutamate + NH4(+)</text>
        <dbReference type="Rhea" id="RHEA:15889"/>
        <dbReference type="ChEBI" id="CHEBI:15377"/>
        <dbReference type="ChEBI" id="CHEBI:28938"/>
        <dbReference type="ChEBI" id="CHEBI:29985"/>
        <dbReference type="ChEBI" id="CHEBI:58359"/>
        <dbReference type="EC" id="3.5.1.2"/>
    </reaction>
</comment>
<dbReference type="InterPro" id="IPR021196">
    <property type="entry name" value="PdxT/SNO_CS"/>
</dbReference>
<proteinExistence type="inferred from homology"/>
<feature type="binding site" evidence="8">
    <location>
        <begin position="58"/>
        <end position="60"/>
    </location>
    <ligand>
        <name>L-glutamine</name>
        <dbReference type="ChEBI" id="CHEBI:58359"/>
    </ligand>
</feature>
<evidence type="ECO:0000256" key="1">
    <source>
        <dbReference type="ARBA" id="ARBA00008345"/>
    </source>
</evidence>
<feature type="active site" description="Charge relay system" evidence="7">
    <location>
        <position position="210"/>
    </location>
</feature>
<evidence type="ECO:0000256" key="7">
    <source>
        <dbReference type="PIRSR" id="PIRSR005639-1"/>
    </source>
</evidence>
<reference evidence="9 10" key="1">
    <citation type="submission" date="2014-04" db="EMBL/GenBank/DDBJ databases">
        <authorList>
            <consortium name="DOE Joint Genome Institute"/>
            <person name="Kuo A."/>
            <person name="Kohler A."/>
            <person name="Nagy L.G."/>
            <person name="Floudas D."/>
            <person name="Copeland A."/>
            <person name="Barry K.W."/>
            <person name="Cichocki N."/>
            <person name="Veneault-Fourrey C."/>
            <person name="LaButti K."/>
            <person name="Lindquist E.A."/>
            <person name="Lipzen A."/>
            <person name="Lundell T."/>
            <person name="Morin E."/>
            <person name="Murat C."/>
            <person name="Sun H."/>
            <person name="Tunlid A."/>
            <person name="Henrissat B."/>
            <person name="Grigoriev I.V."/>
            <person name="Hibbett D.S."/>
            <person name="Martin F."/>
            <person name="Nordberg H.P."/>
            <person name="Cantor M.N."/>
            <person name="Hua S.X."/>
        </authorList>
    </citation>
    <scope>NUCLEOTIDE SEQUENCE [LARGE SCALE GENOMIC DNA]</scope>
    <source>
        <strain evidence="9 10">Foug A</strain>
    </source>
</reference>
<evidence type="ECO:0000313" key="10">
    <source>
        <dbReference type="Proteomes" id="UP000053989"/>
    </source>
</evidence>
<dbReference type="STRING" id="1036808.A0A0C2ZN17"/>
<organism evidence="9 10">
    <name type="scientific">Scleroderma citrinum Foug A</name>
    <dbReference type="NCBI Taxonomy" id="1036808"/>
    <lineage>
        <taxon>Eukaryota</taxon>
        <taxon>Fungi</taxon>
        <taxon>Dikarya</taxon>
        <taxon>Basidiomycota</taxon>
        <taxon>Agaricomycotina</taxon>
        <taxon>Agaricomycetes</taxon>
        <taxon>Agaricomycetidae</taxon>
        <taxon>Boletales</taxon>
        <taxon>Sclerodermatineae</taxon>
        <taxon>Sclerodermataceae</taxon>
        <taxon>Scleroderma</taxon>
    </lineage>
</organism>
<dbReference type="OrthoDB" id="2039at2759"/>
<protein>
    <recommendedName>
        <fullName evidence="2">glutaminase</fullName>
        <ecNumber evidence="2">3.5.1.2</ecNumber>
    </recommendedName>
</protein>
<evidence type="ECO:0000256" key="4">
    <source>
        <dbReference type="ARBA" id="ARBA00022962"/>
    </source>
</evidence>
<name>A0A0C2ZN17_9AGAM</name>
<dbReference type="Gene3D" id="3.40.50.880">
    <property type="match status" value="1"/>
</dbReference>
<dbReference type="GO" id="GO:0005829">
    <property type="term" value="C:cytosol"/>
    <property type="evidence" value="ECO:0007669"/>
    <property type="project" value="TreeGrafter"/>
</dbReference>
<keyword evidence="10" id="KW-1185">Reference proteome</keyword>
<dbReference type="SUPFAM" id="SSF52317">
    <property type="entry name" value="Class I glutamine amidotransferase-like"/>
    <property type="match status" value="1"/>
</dbReference>
<dbReference type="PROSITE" id="PS01236">
    <property type="entry name" value="PDXT_SNO_1"/>
    <property type="match status" value="1"/>
</dbReference>
<dbReference type="InterPro" id="IPR029062">
    <property type="entry name" value="Class_I_gatase-like"/>
</dbReference>
<feature type="active site" description="Nucleophile" evidence="7">
    <location>
        <position position="89"/>
    </location>
</feature>
<dbReference type="FunCoup" id="A0A0C2ZN17">
    <property type="interactions" value="104"/>
</dbReference>
<reference evidence="10" key="2">
    <citation type="submission" date="2015-01" db="EMBL/GenBank/DDBJ databases">
        <title>Evolutionary Origins and Diversification of the Mycorrhizal Mutualists.</title>
        <authorList>
            <consortium name="DOE Joint Genome Institute"/>
            <consortium name="Mycorrhizal Genomics Consortium"/>
            <person name="Kohler A."/>
            <person name="Kuo A."/>
            <person name="Nagy L.G."/>
            <person name="Floudas D."/>
            <person name="Copeland A."/>
            <person name="Barry K.W."/>
            <person name="Cichocki N."/>
            <person name="Veneault-Fourrey C."/>
            <person name="LaButti K."/>
            <person name="Lindquist E.A."/>
            <person name="Lipzen A."/>
            <person name="Lundell T."/>
            <person name="Morin E."/>
            <person name="Murat C."/>
            <person name="Riley R."/>
            <person name="Ohm R."/>
            <person name="Sun H."/>
            <person name="Tunlid A."/>
            <person name="Henrissat B."/>
            <person name="Grigoriev I.V."/>
            <person name="Hibbett D.S."/>
            <person name="Martin F."/>
        </authorList>
    </citation>
    <scope>NUCLEOTIDE SEQUENCE [LARGE SCALE GENOMIC DNA]</scope>
    <source>
        <strain evidence="10">Foug A</strain>
    </source>
</reference>
<sequence length="234" mass="25009">MSQTQACKTTVGVLALQGAFAEHQTALQKIPSARKVTACLVRTPDDLEKCDALIIPGGESTTIALLAKLAGLLEPLRQFSKTKPIWGTCAGAILLAQVVENTKKGGQDLLGGMSVTVARNGWGSQVESFEAPLIVDGLQNSERPFTGVFIRAPVILALHPSPDAPPMHVVARLSVGTVPKSSTASLQLDPNDPRTIVAVRQGKHLMTTFHPELTKDGRFHEYFVQNCVLPSLSL</sequence>
<keyword evidence="4" id="KW-0315">Glutamine amidotransferase</keyword>
<evidence type="ECO:0000256" key="8">
    <source>
        <dbReference type="PIRSR" id="PIRSR005639-2"/>
    </source>
</evidence>
<evidence type="ECO:0000256" key="6">
    <source>
        <dbReference type="ARBA" id="ARBA00049534"/>
    </source>
</evidence>
<gene>
    <name evidence="9" type="ORF">SCLCIDRAFT_15649</name>
</gene>
<dbReference type="Proteomes" id="UP000053989">
    <property type="component" value="Unassembled WGS sequence"/>
</dbReference>
<dbReference type="FunFam" id="3.40.50.880:FF:000077">
    <property type="entry name" value="Unplaced genomic scaffold supercont2.4, whole genome shotgun sequence"/>
    <property type="match status" value="1"/>
</dbReference>
<dbReference type="GO" id="GO:0008614">
    <property type="term" value="P:pyridoxine metabolic process"/>
    <property type="evidence" value="ECO:0007669"/>
    <property type="project" value="TreeGrafter"/>
</dbReference>
<dbReference type="InterPro" id="IPR002161">
    <property type="entry name" value="PdxT/SNO"/>
</dbReference>